<dbReference type="Proteomes" id="UP001077662">
    <property type="component" value="Unassembled WGS sequence"/>
</dbReference>
<dbReference type="EMBL" id="JAPTNE010000008">
    <property type="protein sequence ID" value="MCZ0806716.1"/>
    <property type="molecule type" value="Genomic_DNA"/>
</dbReference>
<evidence type="ECO:0000256" key="1">
    <source>
        <dbReference type="SAM" id="MobiDB-lite"/>
    </source>
</evidence>
<accession>A0AAP3G7V4</accession>
<evidence type="ECO:0000313" key="3">
    <source>
        <dbReference type="Proteomes" id="UP001077662"/>
    </source>
</evidence>
<gene>
    <name evidence="2" type="ORF">O0554_07245</name>
</gene>
<feature type="compositionally biased region" description="Basic and acidic residues" evidence="1">
    <location>
        <begin position="35"/>
        <end position="44"/>
    </location>
</feature>
<sequence length="57" mass="6629">MAKQVREKAGLIAQTQAKYEKLMGEIRGYCQKAKDLRQQEDKLRHSSSTTPKYDRSK</sequence>
<proteinExistence type="predicted"/>
<evidence type="ECO:0000313" key="2">
    <source>
        <dbReference type="EMBL" id="MCZ0806716.1"/>
    </source>
</evidence>
<name>A0AAP3G7V4_BRELA</name>
<feature type="region of interest" description="Disordered" evidence="1">
    <location>
        <begin position="35"/>
        <end position="57"/>
    </location>
</feature>
<protein>
    <submittedName>
        <fullName evidence="2">Uncharacterized protein</fullName>
    </submittedName>
</protein>
<dbReference type="AlphaFoldDB" id="A0AAP3G7V4"/>
<dbReference type="RefSeq" id="WP_181022622.1">
    <property type="nucleotide sequence ID" value="NZ_JANSGW010000008.1"/>
</dbReference>
<organism evidence="2 3">
    <name type="scientific">Brevibacillus laterosporus</name>
    <name type="common">Bacillus laterosporus</name>
    <dbReference type="NCBI Taxonomy" id="1465"/>
    <lineage>
        <taxon>Bacteria</taxon>
        <taxon>Bacillati</taxon>
        <taxon>Bacillota</taxon>
        <taxon>Bacilli</taxon>
        <taxon>Bacillales</taxon>
        <taxon>Paenibacillaceae</taxon>
        <taxon>Brevibacillus</taxon>
    </lineage>
</organism>
<reference evidence="2" key="1">
    <citation type="submission" date="2022-09" db="EMBL/GenBank/DDBJ databases">
        <title>Genome analysis and characterization of larvicidal activity of Brevibacillus strains.</title>
        <authorList>
            <person name="Patrusheva E.V."/>
            <person name="Izotova A.O."/>
            <person name="Toshchakov S.V."/>
            <person name="Sineoky S.P."/>
        </authorList>
    </citation>
    <scope>NUCLEOTIDE SEQUENCE</scope>
    <source>
        <strain evidence="2">VKPM_B-13247</strain>
    </source>
</reference>
<comment type="caution">
    <text evidence="2">The sequence shown here is derived from an EMBL/GenBank/DDBJ whole genome shotgun (WGS) entry which is preliminary data.</text>
</comment>